<comment type="caution">
    <text evidence="1">The sequence shown here is derived from an EMBL/GenBank/DDBJ whole genome shotgun (WGS) entry which is preliminary data.</text>
</comment>
<gene>
    <name evidence="1" type="ORF">BU25DRAFT_395506</name>
</gene>
<accession>A0ACB6RVU7</accession>
<dbReference type="EMBL" id="MU006722">
    <property type="protein sequence ID" value="KAF2626135.1"/>
    <property type="molecule type" value="Genomic_DNA"/>
</dbReference>
<dbReference type="Proteomes" id="UP000799754">
    <property type="component" value="Unassembled WGS sequence"/>
</dbReference>
<protein>
    <submittedName>
        <fullName evidence="1">Beta transducin-like protein HET-D2Y</fullName>
    </submittedName>
</protein>
<reference evidence="1" key="1">
    <citation type="journal article" date="2020" name="Stud. Mycol.">
        <title>101 Dothideomycetes genomes: a test case for predicting lifestyles and emergence of pathogens.</title>
        <authorList>
            <person name="Haridas S."/>
            <person name="Albert R."/>
            <person name="Binder M."/>
            <person name="Bloem J."/>
            <person name="Labutti K."/>
            <person name="Salamov A."/>
            <person name="Andreopoulos B."/>
            <person name="Baker S."/>
            <person name="Barry K."/>
            <person name="Bills G."/>
            <person name="Bluhm B."/>
            <person name="Cannon C."/>
            <person name="Castanera R."/>
            <person name="Culley D."/>
            <person name="Daum C."/>
            <person name="Ezra D."/>
            <person name="Gonzalez J."/>
            <person name="Henrissat B."/>
            <person name="Kuo A."/>
            <person name="Liang C."/>
            <person name="Lipzen A."/>
            <person name="Lutzoni F."/>
            <person name="Magnuson J."/>
            <person name="Mondo S."/>
            <person name="Nolan M."/>
            <person name="Ohm R."/>
            <person name="Pangilinan J."/>
            <person name="Park H.-J."/>
            <person name="Ramirez L."/>
            <person name="Alfaro M."/>
            <person name="Sun H."/>
            <person name="Tritt A."/>
            <person name="Yoshinaga Y."/>
            <person name="Zwiers L.-H."/>
            <person name="Turgeon B."/>
            <person name="Goodwin S."/>
            <person name="Spatafora J."/>
            <person name="Crous P."/>
            <person name="Grigoriev I."/>
        </authorList>
    </citation>
    <scope>NUCLEOTIDE SEQUENCE</scope>
    <source>
        <strain evidence="1">CBS 525.71</strain>
    </source>
</reference>
<evidence type="ECO:0000313" key="1">
    <source>
        <dbReference type="EMBL" id="KAF2626135.1"/>
    </source>
</evidence>
<proteinExistence type="predicted"/>
<keyword evidence="2" id="KW-1185">Reference proteome</keyword>
<sequence>MRLLNYDEHGELGIINFDDSAIPPYAILSHTWGADADEVTLADLVSGDGKAKRGYEKIRFCGQQAQQHGLQYFWIDTCCIDKTDKAELSHAIRSMFRWYQNATRCYVYLSDVSTRKMKVSTMLTGFTWEPAFRASRWFTRGWTLQELLAPSTVEFFSQEWEGLGDKTSLKSLIHKITGISHEGLDGAPLSQFSVNERLRWKEGRMTKYEEDGAYSLLGIFNVELAPVYGEGAAGAFRRLMDEIHKLERCVQDLRSTDPHDDKKRIEETKGGLLSDSYCWVLDNTAFQLWQRDQHSRLLWIKGDAGKGKTMLLCGIINELKKSTNDLSFFFCQGTDSRINSATAVLRGLMYLLVRQQPWLTSHLRKRYDHVGGSLFQDANAWVALSEVFTSMVQDKGLKTSCLVVDALDECVVDLPKLLDLIVRTTASSTRVKWLVSSRNEDHIEHKLKSISDEAQLSLELKQNAEQVARAVDAYIDHRLACLESLRENDLREQLRNELRRKANGTFLWVALVMQELEKPESWDLLAIVEEAPAGLHQLYDRMMDQIQRLSTRNADICRSLLCTAAIAYRPLYLAEMGSLRGLSGRATVLPETVRKIVAMCGSFLTIRDEQVYLVHQSAKDYLSNKMRAAALPSQSEMHYDLFNQSLELMFRTLKRDMYNLVEIGISIEEAEVPDSDTLATTRYSCVYWVDHLCDSKPKSWADSVGDRKVIDAVDEFIRKKYLYWLEGLSLCRSMGKGVVSMAKLCSLVKETRDADELTNLVQDAYRFIMYHKAAVESYPLQAYASALLFSPTGSSIRGLFRHEEPKGIIIKPAMSSGWSACLQTLEGHSQRVTFVAFSHDSTKLASASWDNTVKLWDKLASASWDNTVKLWDTSSGACLKTFTGHSNRVMSVAFSHNSTKLASVSLDNTVKVWDASSGACLQTFTGHSSYVISVAFSHDSLRLASALDGTIVELWDANSAECLQTFTGHSSDVTFVAFSHDLTKLASASWDKTVKLWDASSGECLQTFTGHSSRIRSVAFSHDSTKLGSASDDKTVKLWDARSGECLQTFRDHSSYVSSVAFSHDSTMLASASHDKTVKLWDASSRACLQTFPGHRNIIRSIIFSHDSTKLASASEEKTVKLWDASSGACLQTFTGHSSYVISVAFSHDSLRLASASWDDTVKLWDLSSGECLQTFTGHRGIIRSVAFSHDSTKLASASLDKTVKLWDASSGACLQTFTGHRDYIKSIVFSYDSTKLALTLDDKSVQVWNASSGECLQTFTGHSDWVRSVAFSHDSTKLASASLDKTVKLWDASSGACLQTFNIGRALDTLSFDSSSSCLCTDVGTIAIHSSGTSNERGVTEPEHPLYLGTGLSPDKTWIKHDGMNILWIPSEYRPSCSAVCGATVSMGVGSGRLWLCTVGLTDVRIYP</sequence>
<evidence type="ECO:0000313" key="2">
    <source>
        <dbReference type="Proteomes" id="UP000799754"/>
    </source>
</evidence>
<name>A0ACB6RVU7_9PLEO</name>
<organism evidence="1 2">
    <name type="scientific">Macroventuria anomochaeta</name>
    <dbReference type="NCBI Taxonomy" id="301207"/>
    <lineage>
        <taxon>Eukaryota</taxon>
        <taxon>Fungi</taxon>
        <taxon>Dikarya</taxon>
        <taxon>Ascomycota</taxon>
        <taxon>Pezizomycotina</taxon>
        <taxon>Dothideomycetes</taxon>
        <taxon>Pleosporomycetidae</taxon>
        <taxon>Pleosporales</taxon>
        <taxon>Pleosporineae</taxon>
        <taxon>Didymellaceae</taxon>
        <taxon>Macroventuria</taxon>
    </lineage>
</organism>